<dbReference type="PROSITE" id="PS50089">
    <property type="entry name" value="ZF_RING_2"/>
    <property type="match status" value="1"/>
</dbReference>
<dbReference type="InterPro" id="IPR019786">
    <property type="entry name" value="Zinc_finger_PHD-type_CS"/>
</dbReference>
<feature type="compositionally biased region" description="Acidic residues" evidence="5">
    <location>
        <begin position="44"/>
        <end position="59"/>
    </location>
</feature>
<dbReference type="InterPro" id="IPR011011">
    <property type="entry name" value="Znf_FYVE_PHD"/>
</dbReference>
<dbReference type="InterPro" id="IPR001965">
    <property type="entry name" value="Znf_PHD"/>
</dbReference>
<evidence type="ECO:0000256" key="3">
    <source>
        <dbReference type="ARBA" id="ARBA00022833"/>
    </source>
</evidence>
<dbReference type="Proteomes" id="UP000663845">
    <property type="component" value="Unassembled WGS sequence"/>
</dbReference>
<dbReference type="CDD" id="cd15543">
    <property type="entry name" value="PHD_RSF1"/>
    <property type="match status" value="1"/>
</dbReference>
<dbReference type="EMBL" id="CAJNOG010006541">
    <property type="protein sequence ID" value="CAF1560708.1"/>
    <property type="molecule type" value="Genomic_DNA"/>
</dbReference>
<feature type="region of interest" description="Disordered" evidence="5">
    <location>
        <begin position="1"/>
        <end position="82"/>
    </location>
</feature>
<keyword evidence="3" id="KW-0862">Zinc</keyword>
<dbReference type="InterPro" id="IPR001841">
    <property type="entry name" value="Znf_RING"/>
</dbReference>
<feature type="domain" description="RING-type" evidence="7">
    <location>
        <begin position="91"/>
        <end position="136"/>
    </location>
</feature>
<gene>
    <name evidence="8" type="ORF">JYZ213_LOCUS46862</name>
</gene>
<dbReference type="GO" id="GO:0045892">
    <property type="term" value="P:negative regulation of DNA-templated transcription"/>
    <property type="evidence" value="ECO:0007669"/>
    <property type="project" value="TreeGrafter"/>
</dbReference>
<feature type="domain" description="PHD-type" evidence="6">
    <location>
        <begin position="88"/>
        <end position="138"/>
    </location>
</feature>
<protein>
    <recommendedName>
        <fullName evidence="10">PHD-type domain-containing protein</fullName>
    </recommendedName>
</protein>
<dbReference type="PANTHER" id="PTHR14296:SF16">
    <property type="entry name" value="REMODELING AND SPACING FACTOR 1"/>
    <property type="match status" value="1"/>
</dbReference>
<evidence type="ECO:0000313" key="9">
    <source>
        <dbReference type="Proteomes" id="UP000663845"/>
    </source>
</evidence>
<dbReference type="GO" id="GO:0008270">
    <property type="term" value="F:zinc ion binding"/>
    <property type="evidence" value="ECO:0007669"/>
    <property type="project" value="UniProtKB-KW"/>
</dbReference>
<evidence type="ECO:0000259" key="7">
    <source>
        <dbReference type="PROSITE" id="PS50089"/>
    </source>
</evidence>
<name>A0A815XRI8_9BILA</name>
<dbReference type="Pfam" id="PF00628">
    <property type="entry name" value="PHD"/>
    <property type="match status" value="1"/>
</dbReference>
<dbReference type="SUPFAM" id="SSF57903">
    <property type="entry name" value="FYVE/PHD zinc finger"/>
    <property type="match status" value="1"/>
</dbReference>
<evidence type="ECO:0000256" key="2">
    <source>
        <dbReference type="ARBA" id="ARBA00022771"/>
    </source>
</evidence>
<dbReference type="GO" id="GO:0031213">
    <property type="term" value="C:RSF complex"/>
    <property type="evidence" value="ECO:0007669"/>
    <property type="project" value="InterPro"/>
</dbReference>
<dbReference type="PROSITE" id="PS50016">
    <property type="entry name" value="ZF_PHD_2"/>
    <property type="match status" value="1"/>
</dbReference>
<keyword evidence="1" id="KW-0479">Metal-binding</keyword>
<dbReference type="PANTHER" id="PTHR14296">
    <property type="entry name" value="REMODELING AND SPACING FACTOR 1"/>
    <property type="match status" value="1"/>
</dbReference>
<dbReference type="PROSITE" id="PS01359">
    <property type="entry name" value="ZF_PHD_1"/>
    <property type="match status" value="1"/>
</dbReference>
<dbReference type="AlphaFoldDB" id="A0A815XRI8"/>
<evidence type="ECO:0000256" key="5">
    <source>
        <dbReference type="SAM" id="MobiDB-lite"/>
    </source>
</evidence>
<dbReference type="SMART" id="SM00249">
    <property type="entry name" value="PHD"/>
    <property type="match status" value="1"/>
</dbReference>
<evidence type="ECO:0000256" key="4">
    <source>
        <dbReference type="PROSITE-ProRule" id="PRU00175"/>
    </source>
</evidence>
<reference evidence="8" key="1">
    <citation type="submission" date="2021-02" db="EMBL/GenBank/DDBJ databases">
        <authorList>
            <person name="Nowell W R."/>
        </authorList>
    </citation>
    <scope>NUCLEOTIDE SEQUENCE</scope>
</reference>
<comment type="caution">
    <text evidence="8">The sequence shown here is derived from an EMBL/GenBank/DDBJ whole genome shotgun (WGS) entry which is preliminary data.</text>
</comment>
<accession>A0A815XRI8</accession>
<dbReference type="InterPro" id="IPR028938">
    <property type="entry name" value="Rsf1-like"/>
</dbReference>
<feature type="non-terminal residue" evidence="8">
    <location>
        <position position="164"/>
    </location>
</feature>
<dbReference type="GO" id="GO:0042393">
    <property type="term" value="F:histone binding"/>
    <property type="evidence" value="ECO:0007669"/>
    <property type="project" value="TreeGrafter"/>
</dbReference>
<evidence type="ECO:0000313" key="8">
    <source>
        <dbReference type="EMBL" id="CAF1560708.1"/>
    </source>
</evidence>
<evidence type="ECO:0008006" key="10">
    <source>
        <dbReference type="Google" id="ProtNLM"/>
    </source>
</evidence>
<evidence type="ECO:0000259" key="6">
    <source>
        <dbReference type="PROSITE" id="PS50016"/>
    </source>
</evidence>
<proteinExistence type="predicted"/>
<feature type="compositionally biased region" description="Basic residues" evidence="5">
    <location>
        <begin position="64"/>
        <end position="74"/>
    </location>
</feature>
<keyword evidence="2 4" id="KW-0863">Zinc-finger</keyword>
<feature type="non-terminal residue" evidence="8">
    <location>
        <position position="1"/>
    </location>
</feature>
<sequence length="164" mass="19103">RGRKRKSSVNGISSSSDDEHQPSEEEEDEYNSDDYLQTDKQIDELDDDDLLEKEDDDEEFVPRRSAKTVAKRRGQMNENNTEELQSPSSACCVCSKTDRPESLLLCDDCDDAYHLECLKPILLYVPDGDWYCPLCEHKRLSDNLVEKYIQLLKEYEELEVKRTQ</sequence>
<organism evidence="8 9">
    <name type="scientific">Adineta steineri</name>
    <dbReference type="NCBI Taxonomy" id="433720"/>
    <lineage>
        <taxon>Eukaryota</taxon>
        <taxon>Metazoa</taxon>
        <taxon>Spiralia</taxon>
        <taxon>Gnathifera</taxon>
        <taxon>Rotifera</taxon>
        <taxon>Eurotatoria</taxon>
        <taxon>Bdelloidea</taxon>
        <taxon>Adinetida</taxon>
        <taxon>Adinetidae</taxon>
        <taxon>Adineta</taxon>
    </lineage>
</organism>
<dbReference type="Gene3D" id="2.30.30.1150">
    <property type="match status" value="1"/>
</dbReference>
<evidence type="ECO:0000256" key="1">
    <source>
        <dbReference type="ARBA" id="ARBA00022723"/>
    </source>
</evidence>
<dbReference type="InterPro" id="IPR019787">
    <property type="entry name" value="Znf_PHD-finger"/>
</dbReference>